<dbReference type="OMA" id="THANIFN"/>
<reference evidence="5" key="1">
    <citation type="submission" date="2013-02" db="EMBL/GenBank/DDBJ databases">
        <authorList>
            <person name="Hughes D."/>
        </authorList>
    </citation>
    <scope>NUCLEOTIDE SEQUENCE</scope>
    <source>
        <strain>Durham</strain>
        <strain evidence="5">NC isolate 2 -- Noor lab</strain>
    </source>
</reference>
<comment type="subcellular location">
    <subcellularLocation>
        <location evidence="1">Peroxisome</location>
    </subcellularLocation>
</comment>
<dbReference type="EMBL" id="CAQQ02112008">
    <property type="status" value="NOT_ANNOTATED_CDS"/>
    <property type="molecule type" value="Genomic_DNA"/>
</dbReference>
<dbReference type="InterPro" id="IPR020845">
    <property type="entry name" value="AMP-binding_CS"/>
</dbReference>
<dbReference type="SUPFAM" id="SSF56801">
    <property type="entry name" value="Acetyl-CoA synthetase-like"/>
    <property type="match status" value="1"/>
</dbReference>
<reference evidence="4" key="2">
    <citation type="submission" date="2015-06" db="UniProtKB">
        <authorList>
            <consortium name="EnsemblMetazoa"/>
        </authorList>
    </citation>
    <scope>IDENTIFICATION</scope>
</reference>
<sequence>MSYSKTKYDAEKKIWSGPNSAPIYNEDVSVGQVLYYEMTKLPYNHVLLISADDGKKYTVEEILSKSIRIAVNLKTIYNLCQNDVIGVMSGNSANVMGLLYACLYNGTPINALDSSFSVKDVVHIWSKTRPKIVFCEENCISVVQKSLKKIGLNSPIITLDSSSQSTDSIENLLQPFSHPQFEFFFQPSDLVEGGKQTATILTSSGTSGPPKSVCLSHRDILTWFKSRGFSQRDTALNYSTLFWVSGLTTYLNAGILGCSMVATKKPFSPRSCLAIIEKYKVNA</sequence>
<dbReference type="AlphaFoldDB" id="T1GEW1"/>
<dbReference type="InterPro" id="IPR000873">
    <property type="entry name" value="AMP-dep_synth/lig_dom"/>
</dbReference>
<dbReference type="EnsemblMetazoa" id="MESCA001882-RA">
    <property type="protein sequence ID" value="MESCA001882-PA"/>
    <property type="gene ID" value="MESCA001882"/>
</dbReference>
<evidence type="ECO:0000313" key="5">
    <source>
        <dbReference type="Proteomes" id="UP000015102"/>
    </source>
</evidence>
<evidence type="ECO:0000313" key="4">
    <source>
        <dbReference type="EnsemblMetazoa" id="MESCA001882-PA"/>
    </source>
</evidence>
<dbReference type="GO" id="GO:0004467">
    <property type="term" value="F:long-chain fatty acid-CoA ligase activity"/>
    <property type="evidence" value="ECO:0007669"/>
    <property type="project" value="TreeGrafter"/>
</dbReference>
<dbReference type="PROSITE" id="PS00455">
    <property type="entry name" value="AMP_BINDING"/>
    <property type="match status" value="1"/>
</dbReference>
<dbReference type="GO" id="GO:0005777">
    <property type="term" value="C:peroxisome"/>
    <property type="evidence" value="ECO:0007669"/>
    <property type="project" value="UniProtKB-SubCell"/>
</dbReference>
<dbReference type="HOGENOM" id="CLU_000022_59_2_1"/>
<feature type="domain" description="AMP-dependent synthetase/ligase" evidence="3">
    <location>
        <begin position="42"/>
        <end position="282"/>
    </location>
</feature>
<dbReference type="Proteomes" id="UP000015102">
    <property type="component" value="Unassembled WGS sequence"/>
</dbReference>
<dbReference type="GO" id="GO:0046949">
    <property type="term" value="P:fatty-acyl-CoA biosynthetic process"/>
    <property type="evidence" value="ECO:0007669"/>
    <property type="project" value="TreeGrafter"/>
</dbReference>
<keyword evidence="2" id="KW-0576">Peroxisome</keyword>
<organism evidence="4 5">
    <name type="scientific">Megaselia scalaris</name>
    <name type="common">Humpbacked fly</name>
    <name type="synonym">Phora scalaris</name>
    <dbReference type="NCBI Taxonomy" id="36166"/>
    <lineage>
        <taxon>Eukaryota</taxon>
        <taxon>Metazoa</taxon>
        <taxon>Ecdysozoa</taxon>
        <taxon>Arthropoda</taxon>
        <taxon>Hexapoda</taxon>
        <taxon>Insecta</taxon>
        <taxon>Pterygota</taxon>
        <taxon>Neoptera</taxon>
        <taxon>Endopterygota</taxon>
        <taxon>Diptera</taxon>
        <taxon>Brachycera</taxon>
        <taxon>Muscomorpha</taxon>
        <taxon>Platypezoidea</taxon>
        <taxon>Phoridae</taxon>
        <taxon>Megaseliini</taxon>
        <taxon>Megaselia</taxon>
    </lineage>
</organism>
<name>T1GEW1_MEGSC</name>
<protein>
    <recommendedName>
        <fullName evidence="3">AMP-dependent synthetase/ligase domain-containing protein</fullName>
    </recommendedName>
</protein>
<dbReference type="InterPro" id="IPR042099">
    <property type="entry name" value="ANL_N_sf"/>
</dbReference>
<dbReference type="PANTHER" id="PTHR24096">
    <property type="entry name" value="LONG-CHAIN-FATTY-ACID--COA LIGASE"/>
    <property type="match status" value="1"/>
</dbReference>
<dbReference type="Gene3D" id="3.40.50.12780">
    <property type="entry name" value="N-terminal domain of ligase-like"/>
    <property type="match status" value="1"/>
</dbReference>
<dbReference type="STRING" id="36166.T1GEW1"/>
<evidence type="ECO:0000256" key="2">
    <source>
        <dbReference type="ARBA" id="ARBA00023140"/>
    </source>
</evidence>
<accession>T1GEW1</accession>
<dbReference type="Pfam" id="PF00501">
    <property type="entry name" value="AMP-binding"/>
    <property type="match status" value="1"/>
</dbReference>
<dbReference type="PANTHER" id="PTHR24096:SF353">
    <property type="entry name" value="GH16244P-RELATED"/>
    <property type="match status" value="1"/>
</dbReference>
<evidence type="ECO:0000256" key="1">
    <source>
        <dbReference type="ARBA" id="ARBA00004275"/>
    </source>
</evidence>
<keyword evidence="5" id="KW-1185">Reference proteome</keyword>
<evidence type="ECO:0000259" key="3">
    <source>
        <dbReference type="Pfam" id="PF00501"/>
    </source>
</evidence>
<proteinExistence type="predicted"/>